<keyword evidence="3" id="KW-1185">Reference proteome</keyword>
<accession>A0A4Z1NT86</accession>
<dbReference type="EMBL" id="SNSC02000015">
    <property type="protein sequence ID" value="TID17751.1"/>
    <property type="molecule type" value="Genomic_DNA"/>
</dbReference>
<proteinExistence type="predicted"/>
<feature type="compositionally biased region" description="Polar residues" evidence="1">
    <location>
        <begin position="47"/>
        <end position="60"/>
    </location>
</feature>
<evidence type="ECO:0000313" key="2">
    <source>
        <dbReference type="EMBL" id="TID17751.1"/>
    </source>
</evidence>
<protein>
    <submittedName>
        <fullName evidence="2">Uncharacterized protein</fullName>
    </submittedName>
</protein>
<feature type="region of interest" description="Disordered" evidence="1">
    <location>
        <begin position="43"/>
        <end position="66"/>
    </location>
</feature>
<comment type="caution">
    <text evidence="2">The sequence shown here is derived from an EMBL/GenBank/DDBJ whole genome shotgun (WGS) entry which is preliminary data.</text>
</comment>
<dbReference type="Proteomes" id="UP000298493">
    <property type="component" value="Unassembled WGS sequence"/>
</dbReference>
<evidence type="ECO:0000256" key="1">
    <source>
        <dbReference type="SAM" id="MobiDB-lite"/>
    </source>
</evidence>
<gene>
    <name evidence="2" type="ORF">E6O75_ATG10396</name>
</gene>
<sequence>MDQRDQPGKPSNVAAGKPIFLTAKENQDTATAITYSPWKASRERDNLQNASPQYFTTTSGGAEDQGISQERSEALASFYNDIVETVRSTSHAAVLKATKKIVNSTSKEEAARHGRVMSVAIEAAACNAARRGVSEALQEHPTCEICKRYYYESRGPKHPQHDPQDRLFKCINWPCKKWYHVGCLNIKYEMKDTYMCMGRFAPCVKIVRRQTNPAVITETPIRRDRFASTTLTTPRQLSLMATATTMAPQPFRAGSMLPPYTTQVAATNMSTQPCRAELLAPHQNERTIPTKRPYHQYAASLAVPARIPATKGFKKCRGDGKCMKFTHVGNLPTKCEWGECKLKPLCRSCKDNSGAVEGEKWFCTRECRENYLAKFGETEERTGEEGKEGEDA</sequence>
<name>A0A4Z1NT86_9PEZI</name>
<evidence type="ECO:0000313" key="3">
    <source>
        <dbReference type="Proteomes" id="UP000298493"/>
    </source>
</evidence>
<organism evidence="2 3">
    <name type="scientific">Venturia nashicola</name>
    <dbReference type="NCBI Taxonomy" id="86259"/>
    <lineage>
        <taxon>Eukaryota</taxon>
        <taxon>Fungi</taxon>
        <taxon>Dikarya</taxon>
        <taxon>Ascomycota</taxon>
        <taxon>Pezizomycotina</taxon>
        <taxon>Dothideomycetes</taxon>
        <taxon>Pleosporomycetidae</taxon>
        <taxon>Venturiales</taxon>
        <taxon>Venturiaceae</taxon>
        <taxon>Venturia</taxon>
    </lineage>
</organism>
<feature type="region of interest" description="Disordered" evidence="1">
    <location>
        <begin position="1"/>
        <end position="20"/>
    </location>
</feature>
<reference evidence="2 3" key="1">
    <citation type="submission" date="2019-04" db="EMBL/GenBank/DDBJ databases">
        <title>High contiguity whole genome sequence and gene annotation resource for two Venturia nashicola isolates.</title>
        <authorList>
            <person name="Prokchorchik M."/>
            <person name="Won K."/>
            <person name="Lee Y."/>
            <person name="Choi E.D."/>
            <person name="Segonzac C."/>
            <person name="Sohn K.H."/>
        </authorList>
    </citation>
    <scope>NUCLEOTIDE SEQUENCE [LARGE SCALE GENOMIC DNA]</scope>
    <source>
        <strain evidence="2 3">PRI2</strain>
    </source>
</reference>
<dbReference type="AlphaFoldDB" id="A0A4Z1NT86"/>